<reference evidence="2" key="1">
    <citation type="submission" date="2023-07" db="EMBL/GenBank/DDBJ databases">
        <title>Genomic Encyclopedia of Type Strains, Phase IV (KMG-IV): sequencing the most valuable type-strain genomes for metagenomic binning, comparative biology and taxonomic classification.</title>
        <authorList>
            <person name="Goeker M."/>
        </authorList>
    </citation>
    <scope>NUCLEOTIDE SEQUENCE [LARGE SCALE GENOMIC DNA]</scope>
    <source>
        <strain evidence="2">JSM 076093</strain>
    </source>
</reference>
<dbReference type="Proteomes" id="UP001226720">
    <property type="component" value="Unassembled WGS sequence"/>
</dbReference>
<comment type="caution">
    <text evidence="2">The sequence shown here is derived from an EMBL/GenBank/DDBJ whole genome shotgun (WGS) entry which is preliminary data.</text>
</comment>
<name>A0ABU0JZY2_9BACL</name>
<evidence type="ECO:0000256" key="1">
    <source>
        <dbReference type="SAM" id="Phobius"/>
    </source>
</evidence>
<keyword evidence="1" id="KW-0812">Transmembrane</keyword>
<proteinExistence type="predicted"/>
<protein>
    <submittedName>
        <fullName evidence="2">Uncharacterized protein</fullName>
    </submittedName>
</protein>
<evidence type="ECO:0000313" key="2">
    <source>
        <dbReference type="EMBL" id="MDQ0482672.1"/>
    </source>
</evidence>
<accession>A0ABU0JZY2</accession>
<dbReference type="EMBL" id="JAUSWM010000002">
    <property type="protein sequence ID" value="MDQ0482672.1"/>
    <property type="molecule type" value="Genomic_DNA"/>
</dbReference>
<keyword evidence="1" id="KW-0472">Membrane</keyword>
<keyword evidence="1" id="KW-1133">Transmembrane helix</keyword>
<dbReference type="GeneID" id="301325687"/>
<dbReference type="RefSeq" id="WP_301550440.1">
    <property type="nucleotide sequence ID" value="NZ_JAQRMZ010000001.1"/>
</dbReference>
<keyword evidence="3" id="KW-1185">Reference proteome</keyword>
<organism evidence="2 3">
    <name type="scientific">Guptibacillus hwajinpoensis</name>
    <dbReference type="NCBI Taxonomy" id="208199"/>
    <lineage>
        <taxon>Bacteria</taxon>
        <taxon>Bacillati</taxon>
        <taxon>Bacillota</taxon>
        <taxon>Bacilli</taxon>
        <taxon>Bacillales</taxon>
        <taxon>Guptibacillaceae</taxon>
        <taxon>Guptibacillus</taxon>
    </lineage>
</organism>
<sequence>MNRNWRTPEEIQFQKKRKEKMLFLAIPIFSIILGVLIAIIANKGI</sequence>
<gene>
    <name evidence="2" type="ORF">QO000_001641</name>
</gene>
<evidence type="ECO:0000313" key="3">
    <source>
        <dbReference type="Proteomes" id="UP001226720"/>
    </source>
</evidence>
<feature type="transmembrane region" description="Helical" evidence="1">
    <location>
        <begin position="21"/>
        <end position="41"/>
    </location>
</feature>